<keyword evidence="1" id="KW-0812">Transmembrane</keyword>
<dbReference type="AlphaFoldDB" id="A0A326UAA0"/>
<feature type="transmembrane region" description="Helical" evidence="1">
    <location>
        <begin position="143"/>
        <end position="163"/>
    </location>
</feature>
<accession>A0A326UAA0</accession>
<evidence type="ECO:0008006" key="4">
    <source>
        <dbReference type="Google" id="ProtNLM"/>
    </source>
</evidence>
<feature type="transmembrane region" description="Helical" evidence="1">
    <location>
        <begin position="108"/>
        <end position="131"/>
    </location>
</feature>
<evidence type="ECO:0000256" key="1">
    <source>
        <dbReference type="SAM" id="Phobius"/>
    </source>
</evidence>
<feature type="transmembrane region" description="Helical" evidence="1">
    <location>
        <begin position="75"/>
        <end position="96"/>
    </location>
</feature>
<keyword evidence="1" id="KW-1133">Transmembrane helix</keyword>
<proteinExistence type="predicted"/>
<feature type="transmembrane region" description="Helical" evidence="1">
    <location>
        <begin position="170"/>
        <end position="188"/>
    </location>
</feature>
<gene>
    <name evidence="2" type="ORF">EI42_01824</name>
</gene>
<evidence type="ECO:0000313" key="3">
    <source>
        <dbReference type="Proteomes" id="UP000248806"/>
    </source>
</evidence>
<keyword evidence="3" id="KW-1185">Reference proteome</keyword>
<sequence length="248" mass="28061">MKMLKYSGERRSMPMREQALLLWYHLRLLNWWLFLLMVLGFFVAGLLVWFQVQRGSAEFMYNAGVLSRFMLEPGIGLFAGLLASVLIVGDPLLSVVMATSRGLYSVVLWRLLLSCSGLLLCSMVFLGWTLALGVDYARQQGPLWFLLGWLAPFCLMSMLGLLGSLLTRNATLGLLLAVLPLVASLFLYEKLSSIEALHPFFITYTFSGGQDAPDWWINRLTLLALAAGCALCNWWLLRREERLLNEKQ</sequence>
<feature type="transmembrane region" description="Helical" evidence="1">
    <location>
        <begin position="216"/>
        <end position="237"/>
    </location>
</feature>
<protein>
    <recommendedName>
        <fullName evidence="4">ABC-2 type transport system permease protein</fullName>
    </recommendedName>
</protein>
<dbReference type="EMBL" id="QKUF01000004">
    <property type="protein sequence ID" value="PZW32732.1"/>
    <property type="molecule type" value="Genomic_DNA"/>
</dbReference>
<organism evidence="2 3">
    <name type="scientific">Thermosporothrix hazakensis</name>
    <dbReference type="NCBI Taxonomy" id="644383"/>
    <lineage>
        <taxon>Bacteria</taxon>
        <taxon>Bacillati</taxon>
        <taxon>Chloroflexota</taxon>
        <taxon>Ktedonobacteria</taxon>
        <taxon>Ktedonobacterales</taxon>
        <taxon>Thermosporotrichaceae</taxon>
        <taxon>Thermosporothrix</taxon>
    </lineage>
</organism>
<name>A0A326UAA0_THEHA</name>
<evidence type="ECO:0000313" key="2">
    <source>
        <dbReference type="EMBL" id="PZW32732.1"/>
    </source>
</evidence>
<comment type="caution">
    <text evidence="2">The sequence shown here is derived from an EMBL/GenBank/DDBJ whole genome shotgun (WGS) entry which is preliminary data.</text>
</comment>
<keyword evidence="1" id="KW-0472">Membrane</keyword>
<feature type="transmembrane region" description="Helical" evidence="1">
    <location>
        <begin position="21"/>
        <end position="50"/>
    </location>
</feature>
<reference evidence="2 3" key="1">
    <citation type="submission" date="2018-06" db="EMBL/GenBank/DDBJ databases">
        <title>Genomic Encyclopedia of Archaeal and Bacterial Type Strains, Phase II (KMG-II): from individual species to whole genera.</title>
        <authorList>
            <person name="Goeker M."/>
        </authorList>
    </citation>
    <scope>NUCLEOTIDE SEQUENCE [LARGE SCALE GENOMIC DNA]</scope>
    <source>
        <strain evidence="2 3">ATCC BAA-1881</strain>
    </source>
</reference>
<dbReference type="Proteomes" id="UP000248806">
    <property type="component" value="Unassembled WGS sequence"/>
</dbReference>